<dbReference type="PROSITE" id="PS50209">
    <property type="entry name" value="CARD"/>
    <property type="match status" value="1"/>
</dbReference>
<feature type="region of interest" description="Disordered" evidence="8">
    <location>
        <begin position="318"/>
        <end position="359"/>
    </location>
</feature>
<dbReference type="EMBL" id="VSWD01000004">
    <property type="protein sequence ID" value="KAK3104824.1"/>
    <property type="molecule type" value="Genomic_DNA"/>
</dbReference>
<feature type="compositionally biased region" description="Polar residues" evidence="8">
    <location>
        <begin position="336"/>
        <end position="348"/>
    </location>
</feature>
<keyword evidence="3" id="KW-0053">Apoptosis</keyword>
<dbReference type="InterPro" id="IPR002138">
    <property type="entry name" value="Pept_C14_p10"/>
</dbReference>
<dbReference type="SUPFAM" id="SSF52129">
    <property type="entry name" value="Caspase-like"/>
    <property type="match status" value="1"/>
</dbReference>
<organism evidence="12 13">
    <name type="scientific">Pinctada imbricata</name>
    <name type="common">Atlantic pearl-oyster</name>
    <name type="synonym">Pinctada martensii</name>
    <dbReference type="NCBI Taxonomy" id="66713"/>
    <lineage>
        <taxon>Eukaryota</taxon>
        <taxon>Metazoa</taxon>
        <taxon>Spiralia</taxon>
        <taxon>Lophotrochozoa</taxon>
        <taxon>Mollusca</taxon>
        <taxon>Bivalvia</taxon>
        <taxon>Autobranchia</taxon>
        <taxon>Pteriomorphia</taxon>
        <taxon>Pterioida</taxon>
        <taxon>Pterioidea</taxon>
        <taxon>Pteriidae</taxon>
        <taxon>Pinctada</taxon>
    </lineage>
</organism>
<protein>
    <recommendedName>
        <fullName evidence="14">Caspase-2</fullName>
    </recommendedName>
</protein>
<dbReference type="GO" id="GO:0006508">
    <property type="term" value="P:proteolysis"/>
    <property type="evidence" value="ECO:0007669"/>
    <property type="project" value="UniProtKB-KW"/>
</dbReference>
<evidence type="ECO:0000256" key="1">
    <source>
        <dbReference type="ARBA" id="ARBA00010134"/>
    </source>
</evidence>
<evidence type="ECO:0000256" key="7">
    <source>
        <dbReference type="RuleBase" id="RU003971"/>
    </source>
</evidence>
<dbReference type="InterPro" id="IPR015917">
    <property type="entry name" value="Pept_C14A"/>
</dbReference>
<dbReference type="InterPro" id="IPR011029">
    <property type="entry name" value="DEATH-like_dom_sf"/>
</dbReference>
<evidence type="ECO:0000256" key="5">
    <source>
        <dbReference type="ARBA" id="ARBA00022807"/>
    </source>
</evidence>
<dbReference type="CDD" id="cd00032">
    <property type="entry name" value="CASc"/>
    <property type="match status" value="1"/>
</dbReference>
<evidence type="ECO:0000256" key="4">
    <source>
        <dbReference type="ARBA" id="ARBA00022801"/>
    </source>
</evidence>
<comment type="caution">
    <text evidence="12">The sequence shown here is derived from an EMBL/GenBank/DDBJ whole genome shotgun (WGS) entry which is preliminary data.</text>
</comment>
<keyword evidence="6" id="KW-0865">Zymogen</keyword>
<dbReference type="PANTHER" id="PTHR47901:SF8">
    <property type="entry name" value="CASPASE-3"/>
    <property type="match status" value="1"/>
</dbReference>
<evidence type="ECO:0000313" key="12">
    <source>
        <dbReference type="EMBL" id="KAK3104824.1"/>
    </source>
</evidence>
<dbReference type="AlphaFoldDB" id="A0AA88YPJ8"/>
<evidence type="ECO:0000259" key="9">
    <source>
        <dbReference type="PROSITE" id="PS50207"/>
    </source>
</evidence>
<dbReference type="Pfam" id="PF00656">
    <property type="entry name" value="Peptidase_C14"/>
    <property type="match status" value="1"/>
</dbReference>
<reference evidence="12" key="1">
    <citation type="submission" date="2019-08" db="EMBL/GenBank/DDBJ databases">
        <title>The improved chromosome-level genome for the pearl oyster Pinctada fucata martensii using PacBio sequencing and Hi-C.</title>
        <authorList>
            <person name="Zheng Z."/>
        </authorList>
    </citation>
    <scope>NUCLEOTIDE SEQUENCE</scope>
    <source>
        <strain evidence="12">ZZ-2019</strain>
        <tissue evidence="12">Adductor muscle</tissue>
    </source>
</reference>
<dbReference type="SMART" id="SM00115">
    <property type="entry name" value="CASc"/>
    <property type="match status" value="1"/>
</dbReference>
<accession>A0AA88YPJ8</accession>
<dbReference type="GO" id="GO:0042981">
    <property type="term" value="P:regulation of apoptotic process"/>
    <property type="evidence" value="ECO:0007669"/>
    <property type="project" value="InterPro"/>
</dbReference>
<evidence type="ECO:0000259" key="10">
    <source>
        <dbReference type="PROSITE" id="PS50208"/>
    </source>
</evidence>
<feature type="domain" description="Caspase family p20" evidence="10">
    <location>
        <begin position="440"/>
        <end position="566"/>
    </location>
</feature>
<feature type="domain" description="Caspase family p10" evidence="9">
    <location>
        <begin position="585"/>
        <end position="678"/>
    </location>
</feature>
<dbReference type="Gene3D" id="3.40.50.1460">
    <property type="match status" value="1"/>
</dbReference>
<feature type="domain" description="CARD" evidence="11">
    <location>
        <begin position="1"/>
        <end position="91"/>
    </location>
</feature>
<evidence type="ECO:0000259" key="11">
    <source>
        <dbReference type="PROSITE" id="PS50209"/>
    </source>
</evidence>
<dbReference type="Gene3D" id="1.10.533.10">
    <property type="entry name" value="Death Domain, Fas"/>
    <property type="match status" value="1"/>
</dbReference>
<dbReference type="SUPFAM" id="SSF47986">
    <property type="entry name" value="DEATH domain"/>
    <property type="match status" value="1"/>
</dbReference>
<keyword evidence="2" id="KW-0645">Protease</keyword>
<comment type="similarity">
    <text evidence="1 7">Belongs to the peptidase C14A family.</text>
</comment>
<name>A0AA88YPJ8_PINIB</name>
<dbReference type="InterPro" id="IPR033139">
    <property type="entry name" value="Caspase_cys_AS"/>
</dbReference>
<dbReference type="InterPro" id="IPR029030">
    <property type="entry name" value="Caspase-like_dom_sf"/>
</dbReference>
<evidence type="ECO:0000256" key="2">
    <source>
        <dbReference type="ARBA" id="ARBA00022670"/>
    </source>
</evidence>
<evidence type="ECO:0008006" key="14">
    <source>
        <dbReference type="Google" id="ProtNLM"/>
    </source>
</evidence>
<evidence type="ECO:0000256" key="6">
    <source>
        <dbReference type="ARBA" id="ARBA00023145"/>
    </source>
</evidence>
<keyword evidence="4" id="KW-0378">Hydrolase</keyword>
<dbReference type="PROSITE" id="PS50207">
    <property type="entry name" value="CASPASE_P10"/>
    <property type="match status" value="1"/>
</dbReference>
<keyword evidence="13" id="KW-1185">Reference proteome</keyword>
<evidence type="ECO:0000256" key="8">
    <source>
        <dbReference type="SAM" id="MobiDB-lite"/>
    </source>
</evidence>
<dbReference type="InterPro" id="IPR002398">
    <property type="entry name" value="Pept_C14"/>
</dbReference>
<dbReference type="Pfam" id="PF00619">
    <property type="entry name" value="CARD"/>
    <property type="match status" value="1"/>
</dbReference>
<dbReference type="GO" id="GO:0006915">
    <property type="term" value="P:apoptotic process"/>
    <property type="evidence" value="ECO:0007669"/>
    <property type="project" value="UniProtKB-KW"/>
</dbReference>
<dbReference type="Proteomes" id="UP001186944">
    <property type="component" value="Unassembled WGS sequence"/>
</dbReference>
<feature type="compositionally biased region" description="Low complexity" evidence="8">
    <location>
        <begin position="180"/>
        <end position="194"/>
    </location>
</feature>
<dbReference type="GO" id="GO:0004197">
    <property type="term" value="F:cysteine-type endopeptidase activity"/>
    <property type="evidence" value="ECO:0007669"/>
    <property type="project" value="InterPro"/>
</dbReference>
<gene>
    <name evidence="12" type="ORF">FSP39_011023</name>
</gene>
<proteinExistence type="inferred from homology"/>
<dbReference type="PROSITE" id="PS01122">
    <property type="entry name" value="CASPASE_CYS"/>
    <property type="match status" value="1"/>
</dbReference>
<dbReference type="InterPro" id="IPR001309">
    <property type="entry name" value="Pept_C14_p20"/>
</dbReference>
<dbReference type="InterPro" id="IPR011600">
    <property type="entry name" value="Pept_C14_caspase"/>
</dbReference>
<keyword evidence="5" id="KW-0788">Thiol protease</keyword>
<sequence>MEKEHKDILLEKRVDLVDNINIEDGLLSQLLAKKIFKPRTIHKIQACKTPESQIECLLDALPLTGNKTYDKFCEALIEDGQEHVVELFLKPKVKEDETKSNETSNQSQNAQTFPNQNVSQSGNPIRPSSSPPKLPTQPVLSAPDSLNVEQVEPPPPKLQPIAHYNDNRALVPSQNQRNISQGSHPVSIPSSSNSAFLSLHNPPASENDGHTFAAQRFAHTNSSQPFPGFAKDTNVFPNFTKDTNGFYGSNNNNASDFTNIENRYQNKHYIDDPNYREPPLLPPSSVPLSSLSVPFHSNIFQGRQEMVYVTTSRIIPSKDGVHEEHERSSMSRSDSLGNAMTRNDQTESPAKRQRVQDNHDEEVIRFPIFNYPTKPPEPRVVEQGEVTPSQVALARVDQGGSREDPEVDSTDGAVAVRVETCTRQFYLANYRKAYSLRKIPRGKALIINVNEVIGKPARRGTDIDRDNLRNLLTQLHFEVTVYDDQDGLTAQEMADKLQDFAADPGHKVGEACMVCLLSHGEEGHIYGTDGKKLELDSVFNLFSNVHCKYLMGKPKIFVIQACRGGALDSGVSLDDQDEHDGSSMMFKQLPTLSDMIICFPTQTGYYAWRNRERGSWYIEALVQIFMKYAKSEDICTMLNRVNLLVSRKVSRCPQIEMDSMSQMSEYKSTLRMPHLFFFPGIGCA</sequence>
<feature type="compositionally biased region" description="Basic and acidic residues" evidence="8">
    <location>
        <begin position="319"/>
        <end position="329"/>
    </location>
</feature>
<dbReference type="PRINTS" id="PR00376">
    <property type="entry name" value="IL1BCENZYME"/>
</dbReference>
<dbReference type="PANTHER" id="PTHR47901">
    <property type="entry name" value="CASPASE RECRUITMENT DOMAIN-CONTAINING PROTEIN 18"/>
    <property type="match status" value="1"/>
</dbReference>
<dbReference type="InterPro" id="IPR001315">
    <property type="entry name" value="CARD"/>
</dbReference>
<dbReference type="Gene3D" id="3.30.70.1470">
    <property type="entry name" value="Caspase-like"/>
    <property type="match status" value="1"/>
</dbReference>
<evidence type="ECO:0000313" key="13">
    <source>
        <dbReference type="Proteomes" id="UP001186944"/>
    </source>
</evidence>
<feature type="region of interest" description="Disordered" evidence="8">
    <location>
        <begin position="95"/>
        <end position="141"/>
    </location>
</feature>
<dbReference type="CDD" id="cd01671">
    <property type="entry name" value="CARD"/>
    <property type="match status" value="1"/>
</dbReference>
<evidence type="ECO:0000256" key="3">
    <source>
        <dbReference type="ARBA" id="ARBA00022703"/>
    </source>
</evidence>
<feature type="compositionally biased region" description="Polar residues" evidence="8">
    <location>
        <begin position="101"/>
        <end position="128"/>
    </location>
</feature>
<feature type="region of interest" description="Disordered" evidence="8">
    <location>
        <begin position="176"/>
        <end position="195"/>
    </location>
</feature>
<dbReference type="PROSITE" id="PS50208">
    <property type="entry name" value="CASPASE_P20"/>
    <property type="match status" value="1"/>
</dbReference>